<evidence type="ECO:0000256" key="4">
    <source>
        <dbReference type="RuleBase" id="RU003345"/>
    </source>
</evidence>
<dbReference type="Gene3D" id="3.40.605.10">
    <property type="entry name" value="Aldehyde Dehydrogenase, Chain A, domain 1"/>
    <property type="match status" value="1"/>
</dbReference>
<dbReference type="GO" id="GO:0006081">
    <property type="term" value="P:aldehyde metabolic process"/>
    <property type="evidence" value="ECO:0007669"/>
    <property type="project" value="InterPro"/>
</dbReference>
<keyword evidence="2 4" id="KW-0560">Oxidoreductase</keyword>
<feature type="transmembrane region" description="Helical" evidence="5">
    <location>
        <begin position="491"/>
        <end position="509"/>
    </location>
</feature>
<gene>
    <name evidence="7" type="ORF">TrST_g11865</name>
</gene>
<evidence type="ECO:0000256" key="2">
    <source>
        <dbReference type="ARBA" id="ARBA00023002"/>
    </source>
</evidence>
<comment type="similarity">
    <text evidence="1 4">Belongs to the aldehyde dehydrogenase family.</text>
</comment>
<keyword evidence="5" id="KW-0472">Membrane</keyword>
<evidence type="ECO:0000256" key="1">
    <source>
        <dbReference type="ARBA" id="ARBA00009986"/>
    </source>
</evidence>
<evidence type="ECO:0000259" key="6">
    <source>
        <dbReference type="Pfam" id="PF00171"/>
    </source>
</evidence>
<name>A0A9W7B726_9STRA</name>
<organism evidence="7 8">
    <name type="scientific">Triparma strigata</name>
    <dbReference type="NCBI Taxonomy" id="1606541"/>
    <lineage>
        <taxon>Eukaryota</taxon>
        <taxon>Sar</taxon>
        <taxon>Stramenopiles</taxon>
        <taxon>Ochrophyta</taxon>
        <taxon>Bolidophyceae</taxon>
        <taxon>Parmales</taxon>
        <taxon>Triparmaceae</taxon>
        <taxon>Triparma</taxon>
    </lineage>
</organism>
<reference evidence="8" key="1">
    <citation type="journal article" date="2023" name="Commun. Biol.">
        <title>Genome analysis of Parmales, the sister group of diatoms, reveals the evolutionary specialization of diatoms from phago-mixotrophs to photoautotrophs.</title>
        <authorList>
            <person name="Ban H."/>
            <person name="Sato S."/>
            <person name="Yoshikawa S."/>
            <person name="Yamada K."/>
            <person name="Nakamura Y."/>
            <person name="Ichinomiya M."/>
            <person name="Sato N."/>
            <person name="Blanc-Mathieu R."/>
            <person name="Endo H."/>
            <person name="Kuwata A."/>
            <person name="Ogata H."/>
        </authorList>
    </citation>
    <scope>NUCLEOTIDE SEQUENCE [LARGE SCALE GENOMIC DNA]</scope>
    <source>
        <strain evidence="8">NIES 3701</strain>
    </source>
</reference>
<dbReference type="PANTHER" id="PTHR43570">
    <property type="entry name" value="ALDEHYDE DEHYDROGENASE"/>
    <property type="match status" value="1"/>
</dbReference>
<dbReference type="SUPFAM" id="SSF53720">
    <property type="entry name" value="ALDH-like"/>
    <property type="match status" value="1"/>
</dbReference>
<comment type="caution">
    <text evidence="7">The sequence shown here is derived from an EMBL/GenBank/DDBJ whole genome shotgun (WGS) entry which is preliminary data.</text>
</comment>
<evidence type="ECO:0000256" key="3">
    <source>
        <dbReference type="PROSITE-ProRule" id="PRU10007"/>
    </source>
</evidence>
<dbReference type="EMBL" id="BRXY01000253">
    <property type="protein sequence ID" value="GMH81039.1"/>
    <property type="molecule type" value="Genomic_DNA"/>
</dbReference>
<dbReference type="FunFam" id="3.40.605.10:FF:000004">
    <property type="entry name" value="Aldehyde dehydrogenase"/>
    <property type="match status" value="1"/>
</dbReference>
<dbReference type="InterPro" id="IPR016161">
    <property type="entry name" value="Ald_DH/histidinol_DH"/>
</dbReference>
<keyword evidence="8" id="KW-1185">Reference proteome</keyword>
<sequence>MSSTPSEKIVEYHTLQRKFFESTKTRSVEWRKDQLRKIVSFCTECGTVIADALTKDLGKTAFEGEVTEIEVTKLEALEAIECLDSWSATEYVPAPGALMPSFCEMRKEPRGVTLVIGPFNYPFSTGFGPAVSALAAGNTCIIKPSEMCPATDKVLRECIPKYFKPEVLAVVSGGIPETTKLMELEWDMIFFTGSERVGKIIAGAAAKTLSPVILELGGKSPLIISKEMPELQAMANRIIWGKTINAGQTCVAPDYVLVQEENIEAVLEAFKISLESMFGRTNEQIKNSTFSRNVSVEHTKRLLSMIDDAKSHGGKVIAGGSEYGDAEAKYFPPTIIYNPGPKSKVLTEEIFGCILPIIPYKTNGDAIRYVNSMRGTPLALYVFTRIREHFDFFMDAIPSGGAVHNDVLLHFACSTIPFGGMGTSGYGKGHGKHGFDSFTHTRGVLSKPCKEIFEFGGIRYPPYDRYGGFSGPLFKFLVAKLPNIPVMHSTALYYGAYALGCFGTMYFVYNFSGAEPREDAKASVNGLTKFIGELFVDLGKWIGGDALARSMARQAAQTCRAE</sequence>
<dbReference type="InterPro" id="IPR012394">
    <property type="entry name" value="Aldehyde_DH_NAD(P)"/>
</dbReference>
<dbReference type="InterPro" id="IPR015590">
    <property type="entry name" value="Aldehyde_DH_dom"/>
</dbReference>
<evidence type="ECO:0000313" key="7">
    <source>
        <dbReference type="EMBL" id="GMH81039.1"/>
    </source>
</evidence>
<dbReference type="Gene3D" id="3.40.309.10">
    <property type="entry name" value="Aldehyde Dehydrogenase, Chain A, domain 2"/>
    <property type="match status" value="1"/>
</dbReference>
<dbReference type="AlphaFoldDB" id="A0A9W7B726"/>
<keyword evidence="5" id="KW-1133">Transmembrane helix</keyword>
<dbReference type="PANTHER" id="PTHR43570:SF16">
    <property type="entry name" value="ALDEHYDE DEHYDROGENASE TYPE III, ISOFORM Q"/>
    <property type="match status" value="1"/>
</dbReference>
<dbReference type="GO" id="GO:0005737">
    <property type="term" value="C:cytoplasm"/>
    <property type="evidence" value="ECO:0007669"/>
    <property type="project" value="TreeGrafter"/>
</dbReference>
<feature type="domain" description="Aldehyde dehydrogenase" evidence="6">
    <location>
        <begin position="18"/>
        <end position="442"/>
    </location>
</feature>
<dbReference type="InterPro" id="IPR029510">
    <property type="entry name" value="Ald_DH_CS_GLU"/>
</dbReference>
<dbReference type="CDD" id="cd07087">
    <property type="entry name" value="ALDH_F3-13-14_CALDH-like"/>
    <property type="match status" value="1"/>
</dbReference>
<protein>
    <recommendedName>
        <fullName evidence="6">Aldehyde dehydrogenase domain-containing protein</fullName>
    </recommendedName>
</protein>
<evidence type="ECO:0000256" key="5">
    <source>
        <dbReference type="SAM" id="Phobius"/>
    </source>
</evidence>
<feature type="active site" evidence="3">
    <location>
        <position position="215"/>
    </location>
</feature>
<accession>A0A9W7B726</accession>
<keyword evidence="5" id="KW-0812">Transmembrane</keyword>
<dbReference type="InterPro" id="IPR016163">
    <property type="entry name" value="Ald_DH_C"/>
</dbReference>
<dbReference type="Proteomes" id="UP001165085">
    <property type="component" value="Unassembled WGS sequence"/>
</dbReference>
<proteinExistence type="inferred from homology"/>
<evidence type="ECO:0000313" key="8">
    <source>
        <dbReference type="Proteomes" id="UP001165085"/>
    </source>
</evidence>
<dbReference type="PROSITE" id="PS00687">
    <property type="entry name" value="ALDEHYDE_DEHYDR_GLU"/>
    <property type="match status" value="1"/>
</dbReference>
<dbReference type="Pfam" id="PF00171">
    <property type="entry name" value="Aldedh"/>
    <property type="match status" value="1"/>
</dbReference>
<dbReference type="GO" id="GO:0004029">
    <property type="term" value="F:aldehyde dehydrogenase (NAD+) activity"/>
    <property type="evidence" value="ECO:0007669"/>
    <property type="project" value="TreeGrafter"/>
</dbReference>
<dbReference type="InterPro" id="IPR016162">
    <property type="entry name" value="Ald_DH_N"/>
</dbReference>
<dbReference type="OrthoDB" id="440325at2759"/>